<organism evidence="7 8">
    <name type="scientific">Paenibacillus zeirhizosphaerae</name>
    <dbReference type="NCBI Taxonomy" id="2987519"/>
    <lineage>
        <taxon>Bacteria</taxon>
        <taxon>Bacillati</taxon>
        <taxon>Bacillota</taxon>
        <taxon>Bacilli</taxon>
        <taxon>Bacillales</taxon>
        <taxon>Paenibacillaceae</taxon>
        <taxon>Paenibacillus</taxon>
    </lineage>
</organism>
<comment type="caution">
    <text evidence="7">The sequence shown here is derived from an EMBL/GenBank/DDBJ whole genome shotgun (WGS) entry which is preliminary data.</text>
</comment>
<feature type="transmembrane region" description="Helical" evidence="6">
    <location>
        <begin position="12"/>
        <end position="33"/>
    </location>
</feature>
<evidence type="ECO:0000256" key="4">
    <source>
        <dbReference type="ARBA" id="ARBA00022989"/>
    </source>
</evidence>
<dbReference type="SUPFAM" id="SSF103473">
    <property type="entry name" value="MFS general substrate transporter"/>
    <property type="match status" value="1"/>
</dbReference>
<dbReference type="InterPro" id="IPR050189">
    <property type="entry name" value="MFS_Efflux_Transporters"/>
</dbReference>
<accession>A0ABT9FRF3</accession>
<sequence>MSVALWVGGTSAPVVFVSVALWGLTFGGAATLLQTALAEASGEEAVDTVMPINTTVWNLAIAGGGIVGGILVELVGVQAFPGVLLLLLVLALITVWSARRYGFPR</sequence>
<evidence type="ECO:0000256" key="2">
    <source>
        <dbReference type="ARBA" id="ARBA00022475"/>
    </source>
</evidence>
<dbReference type="EMBL" id="JAPCKK010000016">
    <property type="protein sequence ID" value="MDP4097288.1"/>
    <property type="molecule type" value="Genomic_DNA"/>
</dbReference>
<keyword evidence="2" id="KW-1003">Cell membrane</keyword>
<feature type="transmembrane region" description="Helical" evidence="6">
    <location>
        <begin position="78"/>
        <end position="98"/>
    </location>
</feature>
<comment type="subcellular location">
    <subcellularLocation>
        <location evidence="1">Cell membrane</location>
        <topology evidence="1">Multi-pass membrane protein</topology>
    </subcellularLocation>
</comment>
<dbReference type="PANTHER" id="PTHR43124:SF3">
    <property type="entry name" value="CHLORAMPHENICOL EFFLUX PUMP RV0191"/>
    <property type="match status" value="1"/>
</dbReference>
<dbReference type="RefSeq" id="WP_305754899.1">
    <property type="nucleotide sequence ID" value="NZ_JAPCKK010000016.1"/>
</dbReference>
<keyword evidence="8" id="KW-1185">Reference proteome</keyword>
<proteinExistence type="predicted"/>
<evidence type="ECO:0000256" key="1">
    <source>
        <dbReference type="ARBA" id="ARBA00004651"/>
    </source>
</evidence>
<evidence type="ECO:0000313" key="7">
    <source>
        <dbReference type="EMBL" id="MDP4097288.1"/>
    </source>
</evidence>
<feature type="transmembrane region" description="Helical" evidence="6">
    <location>
        <begin position="54"/>
        <end position="72"/>
    </location>
</feature>
<dbReference type="Proteomes" id="UP001241848">
    <property type="component" value="Unassembled WGS sequence"/>
</dbReference>
<evidence type="ECO:0000256" key="6">
    <source>
        <dbReference type="SAM" id="Phobius"/>
    </source>
</evidence>
<dbReference type="Gene3D" id="1.20.1250.20">
    <property type="entry name" value="MFS general substrate transporter like domains"/>
    <property type="match status" value="1"/>
</dbReference>
<evidence type="ECO:0008006" key="9">
    <source>
        <dbReference type="Google" id="ProtNLM"/>
    </source>
</evidence>
<dbReference type="PANTHER" id="PTHR43124">
    <property type="entry name" value="PURINE EFFLUX PUMP PBUE"/>
    <property type="match status" value="1"/>
</dbReference>
<reference evidence="7 8" key="1">
    <citation type="submission" date="2022-10" db="EMBL/GenBank/DDBJ databases">
        <title>Paenibacillus description and whole genome data of maize root bacterial community.</title>
        <authorList>
            <person name="Marton D."/>
            <person name="Farkas M."/>
            <person name="Cserhati M."/>
        </authorList>
    </citation>
    <scope>NUCLEOTIDE SEQUENCE [LARGE SCALE GENOMIC DNA]</scope>
    <source>
        <strain evidence="7 8">P96</strain>
    </source>
</reference>
<keyword evidence="3 6" id="KW-0812">Transmembrane</keyword>
<dbReference type="InterPro" id="IPR036259">
    <property type="entry name" value="MFS_trans_sf"/>
</dbReference>
<keyword evidence="5 6" id="KW-0472">Membrane</keyword>
<protein>
    <recommendedName>
        <fullName evidence="9">MFS transporter</fullName>
    </recommendedName>
</protein>
<evidence type="ECO:0000313" key="8">
    <source>
        <dbReference type="Proteomes" id="UP001241848"/>
    </source>
</evidence>
<evidence type="ECO:0000256" key="5">
    <source>
        <dbReference type="ARBA" id="ARBA00023136"/>
    </source>
</evidence>
<evidence type="ECO:0000256" key="3">
    <source>
        <dbReference type="ARBA" id="ARBA00022692"/>
    </source>
</evidence>
<keyword evidence="4 6" id="KW-1133">Transmembrane helix</keyword>
<name>A0ABT9FRF3_9BACL</name>
<gene>
    <name evidence="7" type="ORF">OIN60_10945</name>
</gene>